<dbReference type="EMBL" id="OZ035832">
    <property type="protein sequence ID" value="CAL1571681.1"/>
    <property type="molecule type" value="Genomic_DNA"/>
</dbReference>
<feature type="compositionally biased region" description="Low complexity" evidence="2">
    <location>
        <begin position="333"/>
        <end position="347"/>
    </location>
</feature>
<feature type="compositionally biased region" description="Polar residues" evidence="2">
    <location>
        <begin position="306"/>
        <end position="323"/>
    </location>
</feature>
<evidence type="ECO:0000313" key="4">
    <source>
        <dbReference type="EMBL" id="CAL1571681.1"/>
    </source>
</evidence>
<feature type="domain" description="VPS9" evidence="3">
    <location>
        <begin position="543"/>
        <end position="690"/>
    </location>
</feature>
<evidence type="ECO:0000256" key="1">
    <source>
        <dbReference type="ARBA" id="ARBA00022468"/>
    </source>
</evidence>
<dbReference type="SUPFAM" id="SSF109993">
    <property type="entry name" value="VPS9 domain"/>
    <property type="match status" value="1"/>
</dbReference>
<evidence type="ECO:0000313" key="5">
    <source>
        <dbReference type="Proteomes" id="UP001497482"/>
    </source>
</evidence>
<dbReference type="GO" id="GO:0005829">
    <property type="term" value="C:cytosol"/>
    <property type="evidence" value="ECO:0007669"/>
    <property type="project" value="TreeGrafter"/>
</dbReference>
<feature type="region of interest" description="Disordered" evidence="2">
    <location>
        <begin position="168"/>
        <end position="187"/>
    </location>
</feature>
<organism evidence="4 5">
    <name type="scientific">Knipowitschia caucasica</name>
    <name type="common">Caucasian dwarf goby</name>
    <name type="synonym">Pomatoschistus caucasicus</name>
    <dbReference type="NCBI Taxonomy" id="637954"/>
    <lineage>
        <taxon>Eukaryota</taxon>
        <taxon>Metazoa</taxon>
        <taxon>Chordata</taxon>
        <taxon>Craniata</taxon>
        <taxon>Vertebrata</taxon>
        <taxon>Euteleostomi</taxon>
        <taxon>Actinopterygii</taxon>
        <taxon>Neopterygii</taxon>
        <taxon>Teleostei</taxon>
        <taxon>Neoteleostei</taxon>
        <taxon>Acanthomorphata</taxon>
        <taxon>Gobiaria</taxon>
        <taxon>Gobiiformes</taxon>
        <taxon>Gobioidei</taxon>
        <taxon>Gobiidae</taxon>
        <taxon>Gobiinae</taxon>
        <taxon>Knipowitschia</taxon>
    </lineage>
</organism>
<sequence>MVVDEGGGGGGVVEELVEEVGLVLRKRGRRAVHGAVSGTTAIPWRSSRSSSRRSSRRRLLQRLKDWEEAWSPPPPWDREEAQSALRGTQPGSFLVLRDHVTCRPRLLCVATDGHVTEREILFSDRVCQLSGSRLSFPDVFQLLLFCSFSRDVLPEVLRLPPWIFSESPESSELGPKMWLSASSENPPEEKSEALGSVLCCLQMTSSNGALCVVNPLYLHEHGDEWLMQRPLAQRPLAQMPPAQRSLVQRPLAQSSRTSDLRRDQRRLSGTRPWSGAGLIPKRAVSLDQEPAPDLGDSSGVVRARSADSSKTPVSSGPASSTSGVVLRRPSRDSPIATSSPITTSSPSAPSPLAPVSHMSPSPHRVSWIQDGVWLPPPSPPSLLHLPSMELDSLSVSSVEEDPDPLSGLASSSHRLADKVRHRFSAVGQALGGLVCPKRRFRYRVQEMSDRRGSVFADGVRTFVDGFLQKSPERDGLTEFLQEVRASLTALRETLLEHVEIQGLLDAMTDMTDAEIDILVERSIHKVALKPVASHLYGCIQTSRSSDGILDRLQRNQRPLQAGGVGQLGGSEGVGVPDQVTLERIRERWDTMHEAYSPNKKVEVLLKVCKNIYHCMSAGTESTGAVLGADDFLPCLSWVLLQSDVVALQVDTEYMMELLDPTQLQGEGGYYLTSLYAALFFISSFRTRRAVRQLSVEAQQSLSQWHRRRTLHCDHPPRRKLPHTIHSRGGEGGEEVPQRGRGRGGEEVPQPGRGRGGEGSEEGEGGPRDSELRLKKWKDV</sequence>
<feature type="compositionally biased region" description="Basic residues" evidence="2">
    <location>
        <begin position="716"/>
        <end position="725"/>
    </location>
</feature>
<evidence type="ECO:0000259" key="3">
    <source>
        <dbReference type="PROSITE" id="PS51205"/>
    </source>
</evidence>
<evidence type="ECO:0000256" key="2">
    <source>
        <dbReference type="SAM" id="MobiDB-lite"/>
    </source>
</evidence>
<feature type="region of interest" description="Disordered" evidence="2">
    <location>
        <begin position="705"/>
        <end position="779"/>
    </location>
</feature>
<dbReference type="GO" id="GO:0005085">
    <property type="term" value="F:guanyl-nucleotide exchange factor activity"/>
    <property type="evidence" value="ECO:0007669"/>
    <property type="project" value="InterPro"/>
</dbReference>
<dbReference type="GO" id="GO:0030139">
    <property type="term" value="C:endocytic vesicle"/>
    <property type="evidence" value="ECO:0007669"/>
    <property type="project" value="TreeGrafter"/>
</dbReference>
<dbReference type="InterPro" id="IPR036860">
    <property type="entry name" value="SH2_dom_sf"/>
</dbReference>
<gene>
    <name evidence="4" type="ORF">KC01_LOCUS3778</name>
</gene>
<dbReference type="InterPro" id="IPR037191">
    <property type="entry name" value="VPS9_dom_sf"/>
</dbReference>
<feature type="region of interest" description="Disordered" evidence="2">
    <location>
        <begin position="240"/>
        <end position="361"/>
    </location>
</feature>
<dbReference type="Gene3D" id="3.30.505.10">
    <property type="entry name" value="SH2 domain"/>
    <property type="match status" value="1"/>
</dbReference>
<dbReference type="PROSITE" id="PS51205">
    <property type="entry name" value="VPS9"/>
    <property type="match status" value="1"/>
</dbReference>
<dbReference type="Pfam" id="PF02204">
    <property type="entry name" value="VPS9"/>
    <property type="match status" value="1"/>
</dbReference>
<dbReference type="Gene3D" id="1.20.1050.80">
    <property type="entry name" value="VPS9 domain"/>
    <property type="match status" value="1"/>
</dbReference>
<dbReference type="PANTHER" id="PTHR23101:SF72">
    <property type="entry name" value="RAS AND RAB INTERACTOR-LIKE PROTEIN"/>
    <property type="match status" value="1"/>
</dbReference>
<dbReference type="InterPro" id="IPR003123">
    <property type="entry name" value="VPS9"/>
</dbReference>
<dbReference type="PANTHER" id="PTHR23101">
    <property type="entry name" value="RAB GDP/GTP EXCHANGE FACTOR"/>
    <property type="match status" value="1"/>
</dbReference>
<dbReference type="Proteomes" id="UP001497482">
    <property type="component" value="Chromosome 10"/>
</dbReference>
<accession>A0AAV2J215</accession>
<feature type="compositionally biased region" description="Basic and acidic residues" evidence="2">
    <location>
        <begin position="764"/>
        <end position="779"/>
    </location>
</feature>
<reference evidence="4 5" key="1">
    <citation type="submission" date="2024-04" db="EMBL/GenBank/DDBJ databases">
        <authorList>
            <person name="Waldvogel A.-M."/>
            <person name="Schoenle A."/>
        </authorList>
    </citation>
    <scope>NUCLEOTIDE SEQUENCE [LARGE SCALE GENOMIC DNA]</scope>
</reference>
<proteinExistence type="predicted"/>
<name>A0AAV2J215_KNICA</name>
<dbReference type="Pfam" id="PF23268">
    <property type="entry name" value="RIN1"/>
    <property type="match status" value="1"/>
</dbReference>
<protein>
    <recommendedName>
        <fullName evidence="3">VPS9 domain-containing protein</fullName>
    </recommendedName>
</protein>
<keyword evidence="1" id="KW-0343">GTPase activation</keyword>
<dbReference type="GO" id="GO:0005096">
    <property type="term" value="F:GTPase activator activity"/>
    <property type="evidence" value="ECO:0007669"/>
    <property type="project" value="UniProtKB-KW"/>
</dbReference>
<keyword evidence="5" id="KW-1185">Reference proteome</keyword>
<dbReference type="SMART" id="SM00167">
    <property type="entry name" value="VPS9"/>
    <property type="match status" value="1"/>
</dbReference>
<dbReference type="SUPFAM" id="SSF55550">
    <property type="entry name" value="SH2 domain"/>
    <property type="match status" value="1"/>
</dbReference>
<dbReference type="GO" id="GO:0016192">
    <property type="term" value="P:vesicle-mediated transport"/>
    <property type="evidence" value="ECO:0007669"/>
    <property type="project" value="InterPro"/>
</dbReference>
<dbReference type="InterPro" id="IPR045046">
    <property type="entry name" value="Vps9-like"/>
</dbReference>
<dbReference type="AlphaFoldDB" id="A0AAV2J215"/>
<dbReference type="GO" id="GO:0031267">
    <property type="term" value="F:small GTPase binding"/>
    <property type="evidence" value="ECO:0007669"/>
    <property type="project" value="TreeGrafter"/>
</dbReference>